<dbReference type="KEGG" id="der:6551881"/>
<dbReference type="PROSITE" id="PS00122">
    <property type="entry name" value="CARBOXYLESTERASE_B_1"/>
    <property type="match status" value="1"/>
</dbReference>
<evidence type="ECO:0000256" key="4">
    <source>
        <dbReference type="ARBA" id="ARBA00023157"/>
    </source>
</evidence>
<dbReference type="InterPro" id="IPR002018">
    <property type="entry name" value="CarbesteraseB"/>
</dbReference>
<evidence type="ECO:0000259" key="7">
    <source>
        <dbReference type="Pfam" id="PF00135"/>
    </source>
</evidence>
<dbReference type="InterPro" id="IPR019826">
    <property type="entry name" value="Carboxylesterase_B_AS"/>
</dbReference>
<dbReference type="Gene3D" id="3.40.50.1820">
    <property type="entry name" value="alpha/beta hydrolase"/>
    <property type="match status" value="1"/>
</dbReference>
<evidence type="ECO:0000256" key="6">
    <source>
        <dbReference type="RuleBase" id="RU361235"/>
    </source>
</evidence>
<dbReference type="PhylomeDB" id="B3NZJ0"/>
<dbReference type="ESTHER" id="droer-b3nzj0">
    <property type="family name" value="Carb_B_Arthropoda"/>
</dbReference>
<reference evidence="8 9" key="2">
    <citation type="journal article" date="2008" name="Bioinformatics">
        <title>Assembly reconciliation.</title>
        <authorList>
            <person name="Zimin A.V."/>
            <person name="Smith D.R."/>
            <person name="Sutton G."/>
            <person name="Yorke J.A."/>
        </authorList>
    </citation>
    <scope>NUCLEOTIDE SEQUENCE [LARGE SCALE GENOMIC DNA]</scope>
    <source>
        <strain evidence="8 9">TSC#14021-0224.01</strain>
    </source>
</reference>
<dbReference type="InterPro" id="IPR050309">
    <property type="entry name" value="Type-B_Carboxylest/Lipase"/>
</dbReference>
<evidence type="ECO:0000256" key="2">
    <source>
        <dbReference type="ARBA" id="ARBA00022487"/>
    </source>
</evidence>
<accession>B3NZJ0</accession>
<keyword evidence="4" id="KW-1015">Disulfide bond</keyword>
<feature type="domain" description="Carboxylesterase type B" evidence="7">
    <location>
        <begin position="37"/>
        <end position="555"/>
    </location>
</feature>
<dbReference type="FunFam" id="3.40.50.1820:FF:000155">
    <property type="entry name" value="Carboxylic ester hydrolase"/>
    <property type="match status" value="1"/>
</dbReference>
<dbReference type="AlphaFoldDB" id="B3NZJ0"/>
<dbReference type="Pfam" id="PF00135">
    <property type="entry name" value="COesterase"/>
    <property type="match status" value="1"/>
</dbReference>
<dbReference type="OrthoDB" id="19653at2759"/>
<dbReference type="HOGENOM" id="CLU_006586_13_2_1"/>
<name>B3NZJ0_DROER</name>
<gene>
    <name evidence="8" type="primary">Dere\GG17914</name>
    <name evidence="8" type="ORF">Dere_GG17914</name>
</gene>
<evidence type="ECO:0000313" key="8">
    <source>
        <dbReference type="EMBL" id="EDV49563.1"/>
    </source>
</evidence>
<evidence type="ECO:0000256" key="1">
    <source>
        <dbReference type="ARBA" id="ARBA00005964"/>
    </source>
</evidence>
<dbReference type="InterPro" id="IPR029058">
    <property type="entry name" value="AB_hydrolase_fold"/>
</dbReference>
<keyword evidence="9" id="KW-1185">Reference proteome</keyword>
<reference evidence="8 9" key="1">
    <citation type="journal article" date="2007" name="Nature">
        <title>Evolution of genes and genomes on the Drosophila phylogeny.</title>
        <authorList>
            <consortium name="Drosophila 12 Genomes Consortium"/>
            <person name="Clark A.G."/>
            <person name="Eisen M.B."/>
            <person name="Smith D.R."/>
            <person name="Bergman C.M."/>
            <person name="Oliver B."/>
            <person name="Markow T.A."/>
            <person name="Kaufman T.C."/>
            <person name="Kellis M."/>
            <person name="Gelbart W."/>
            <person name="Iyer V.N."/>
            <person name="Pollard D.A."/>
            <person name="Sackton T.B."/>
            <person name="Larracuente A.M."/>
            <person name="Singh N.D."/>
            <person name="Abad J.P."/>
            <person name="Abt D.N."/>
            <person name="Adryan B."/>
            <person name="Aguade M."/>
            <person name="Akashi H."/>
            <person name="Anderson W.W."/>
            <person name="Aquadro C.F."/>
            <person name="Ardell D.H."/>
            <person name="Arguello R."/>
            <person name="Artieri C.G."/>
            <person name="Barbash D.A."/>
            <person name="Barker D."/>
            <person name="Barsanti P."/>
            <person name="Batterham P."/>
            <person name="Batzoglou S."/>
            <person name="Begun D."/>
            <person name="Bhutkar A."/>
            <person name="Blanco E."/>
            <person name="Bosak S.A."/>
            <person name="Bradley R.K."/>
            <person name="Brand A.D."/>
            <person name="Brent M.R."/>
            <person name="Brooks A.N."/>
            <person name="Brown R.H."/>
            <person name="Butlin R.K."/>
            <person name="Caggese C."/>
            <person name="Calvi B.R."/>
            <person name="Bernardo de Carvalho A."/>
            <person name="Caspi A."/>
            <person name="Castrezana S."/>
            <person name="Celniker S.E."/>
            <person name="Chang J.L."/>
            <person name="Chapple C."/>
            <person name="Chatterji S."/>
            <person name="Chinwalla A."/>
            <person name="Civetta A."/>
            <person name="Clifton S.W."/>
            <person name="Comeron J.M."/>
            <person name="Costello J.C."/>
            <person name="Coyne J.A."/>
            <person name="Daub J."/>
            <person name="David R.G."/>
            <person name="Delcher A.L."/>
            <person name="Delehaunty K."/>
            <person name="Do C.B."/>
            <person name="Ebling H."/>
            <person name="Edwards K."/>
            <person name="Eickbush T."/>
            <person name="Evans J.D."/>
            <person name="Filipski A."/>
            <person name="Findeiss S."/>
            <person name="Freyhult E."/>
            <person name="Fulton L."/>
            <person name="Fulton R."/>
            <person name="Garcia A.C."/>
            <person name="Gardiner A."/>
            <person name="Garfield D.A."/>
            <person name="Garvin B.E."/>
            <person name="Gibson G."/>
            <person name="Gilbert D."/>
            <person name="Gnerre S."/>
            <person name="Godfrey J."/>
            <person name="Good R."/>
            <person name="Gotea V."/>
            <person name="Gravely B."/>
            <person name="Greenberg A.J."/>
            <person name="Griffiths-Jones S."/>
            <person name="Gross S."/>
            <person name="Guigo R."/>
            <person name="Gustafson E.A."/>
            <person name="Haerty W."/>
            <person name="Hahn M.W."/>
            <person name="Halligan D.L."/>
            <person name="Halpern A.L."/>
            <person name="Halter G.M."/>
            <person name="Han M.V."/>
            <person name="Heger A."/>
            <person name="Hillier L."/>
            <person name="Hinrichs A.S."/>
            <person name="Holmes I."/>
            <person name="Hoskins R.A."/>
            <person name="Hubisz M.J."/>
            <person name="Hultmark D."/>
            <person name="Huntley M.A."/>
            <person name="Jaffe D.B."/>
            <person name="Jagadeeshan S."/>
            <person name="Jeck W.R."/>
            <person name="Johnson J."/>
            <person name="Jones C.D."/>
            <person name="Jordan W.C."/>
            <person name="Karpen G.H."/>
            <person name="Kataoka E."/>
            <person name="Keightley P.D."/>
            <person name="Kheradpour P."/>
            <person name="Kirkness E.F."/>
            <person name="Koerich L.B."/>
            <person name="Kristiansen K."/>
            <person name="Kudrna D."/>
            <person name="Kulathinal R.J."/>
            <person name="Kumar S."/>
            <person name="Kwok R."/>
            <person name="Lander E."/>
            <person name="Langley C.H."/>
            <person name="Lapoint R."/>
            <person name="Lazzaro B.P."/>
            <person name="Lee S.J."/>
            <person name="Levesque L."/>
            <person name="Li R."/>
            <person name="Lin C.F."/>
            <person name="Lin M.F."/>
            <person name="Lindblad-Toh K."/>
            <person name="Llopart A."/>
            <person name="Long M."/>
            <person name="Low L."/>
            <person name="Lozovsky E."/>
            <person name="Lu J."/>
            <person name="Luo M."/>
            <person name="Machado C.A."/>
            <person name="Makalowski W."/>
            <person name="Marzo M."/>
            <person name="Matsuda M."/>
            <person name="Matzkin L."/>
            <person name="McAllister B."/>
            <person name="McBride C.S."/>
            <person name="McKernan B."/>
            <person name="McKernan K."/>
            <person name="Mendez-Lago M."/>
            <person name="Minx P."/>
            <person name="Mollenhauer M.U."/>
            <person name="Montooth K."/>
            <person name="Mount S.M."/>
            <person name="Mu X."/>
            <person name="Myers E."/>
            <person name="Negre B."/>
            <person name="Newfeld S."/>
            <person name="Nielsen R."/>
            <person name="Noor M.A."/>
            <person name="O'Grady P."/>
            <person name="Pachter L."/>
            <person name="Papaceit M."/>
            <person name="Parisi M.J."/>
            <person name="Parisi M."/>
            <person name="Parts L."/>
            <person name="Pedersen J.S."/>
            <person name="Pesole G."/>
            <person name="Phillippy A.M."/>
            <person name="Ponting C.P."/>
            <person name="Pop M."/>
            <person name="Porcelli D."/>
            <person name="Powell J.R."/>
            <person name="Prohaska S."/>
            <person name="Pruitt K."/>
            <person name="Puig M."/>
            <person name="Quesneville H."/>
            <person name="Ram K.R."/>
            <person name="Rand D."/>
            <person name="Rasmussen M.D."/>
            <person name="Reed L.K."/>
            <person name="Reenan R."/>
            <person name="Reily A."/>
            <person name="Remington K.A."/>
            <person name="Rieger T.T."/>
            <person name="Ritchie M.G."/>
            <person name="Robin C."/>
            <person name="Rogers Y.H."/>
            <person name="Rohde C."/>
            <person name="Rozas J."/>
            <person name="Rubenfield M.J."/>
            <person name="Ruiz A."/>
            <person name="Russo S."/>
            <person name="Salzberg S.L."/>
            <person name="Sanchez-Gracia A."/>
            <person name="Saranga D.J."/>
            <person name="Sato H."/>
            <person name="Schaeffer S.W."/>
            <person name="Schatz M.C."/>
            <person name="Schlenke T."/>
            <person name="Schwartz R."/>
            <person name="Segarra C."/>
            <person name="Singh R.S."/>
            <person name="Sirot L."/>
            <person name="Sirota M."/>
            <person name="Sisneros N.B."/>
            <person name="Smith C.D."/>
            <person name="Smith T.F."/>
            <person name="Spieth J."/>
            <person name="Stage D.E."/>
            <person name="Stark A."/>
            <person name="Stephan W."/>
            <person name="Strausberg R.L."/>
            <person name="Strempel S."/>
            <person name="Sturgill D."/>
            <person name="Sutton G."/>
            <person name="Sutton G.G."/>
            <person name="Tao W."/>
            <person name="Teichmann S."/>
            <person name="Tobari Y.N."/>
            <person name="Tomimura Y."/>
            <person name="Tsolas J.M."/>
            <person name="Valente V.L."/>
            <person name="Venter E."/>
            <person name="Venter J.C."/>
            <person name="Vicario S."/>
            <person name="Vieira F.G."/>
            <person name="Vilella A.J."/>
            <person name="Villasante A."/>
            <person name="Walenz B."/>
            <person name="Wang J."/>
            <person name="Wasserman M."/>
            <person name="Watts T."/>
            <person name="Wilson D."/>
            <person name="Wilson R.K."/>
            <person name="Wing R.A."/>
            <person name="Wolfner M.F."/>
            <person name="Wong A."/>
            <person name="Wong G.K."/>
            <person name="Wu C.I."/>
            <person name="Wu G."/>
            <person name="Yamamoto D."/>
            <person name="Yang H.P."/>
            <person name="Yang S.P."/>
            <person name="Yorke J.A."/>
            <person name="Yoshida K."/>
            <person name="Zdobnov E."/>
            <person name="Zhang P."/>
            <person name="Zhang Y."/>
            <person name="Zimin A.V."/>
            <person name="Baldwin J."/>
            <person name="Abdouelleil A."/>
            <person name="Abdulkadir J."/>
            <person name="Abebe A."/>
            <person name="Abera B."/>
            <person name="Abreu J."/>
            <person name="Acer S.C."/>
            <person name="Aftuck L."/>
            <person name="Alexander A."/>
            <person name="An P."/>
            <person name="Anderson E."/>
            <person name="Anderson S."/>
            <person name="Arachi H."/>
            <person name="Azer M."/>
            <person name="Bachantsang P."/>
            <person name="Barry A."/>
            <person name="Bayul T."/>
            <person name="Berlin A."/>
            <person name="Bessette D."/>
            <person name="Bloom T."/>
            <person name="Blye J."/>
            <person name="Boguslavskiy L."/>
            <person name="Bonnet C."/>
            <person name="Boukhgalter B."/>
            <person name="Bourzgui I."/>
            <person name="Brown A."/>
            <person name="Cahill P."/>
            <person name="Channer S."/>
            <person name="Cheshatsang Y."/>
            <person name="Chuda L."/>
            <person name="Citroen M."/>
            <person name="Collymore A."/>
            <person name="Cooke P."/>
            <person name="Costello M."/>
            <person name="D'Aco K."/>
            <person name="Daza R."/>
            <person name="De Haan G."/>
            <person name="DeGray S."/>
            <person name="DeMaso C."/>
            <person name="Dhargay N."/>
            <person name="Dooley K."/>
            <person name="Dooley E."/>
            <person name="Doricent M."/>
            <person name="Dorje P."/>
            <person name="Dorjee K."/>
            <person name="Dupes A."/>
            <person name="Elong R."/>
            <person name="Falk J."/>
            <person name="Farina A."/>
            <person name="Faro S."/>
            <person name="Ferguson D."/>
            <person name="Fisher S."/>
            <person name="Foley C.D."/>
            <person name="Franke A."/>
            <person name="Friedrich D."/>
            <person name="Gadbois L."/>
            <person name="Gearin G."/>
            <person name="Gearin C.R."/>
            <person name="Giannoukos G."/>
            <person name="Goode T."/>
            <person name="Graham J."/>
            <person name="Grandbois E."/>
            <person name="Grewal S."/>
            <person name="Gyaltsen K."/>
            <person name="Hafez N."/>
            <person name="Hagos B."/>
            <person name="Hall J."/>
            <person name="Henson C."/>
            <person name="Hollinger A."/>
            <person name="Honan T."/>
            <person name="Huard M.D."/>
            <person name="Hughes L."/>
            <person name="Hurhula B."/>
            <person name="Husby M.E."/>
            <person name="Kamat A."/>
            <person name="Kanga B."/>
            <person name="Kashin S."/>
            <person name="Khazanovich D."/>
            <person name="Kisner P."/>
            <person name="Lance K."/>
            <person name="Lara M."/>
            <person name="Lee W."/>
            <person name="Lennon N."/>
            <person name="Letendre F."/>
            <person name="LeVine R."/>
            <person name="Lipovsky A."/>
            <person name="Liu X."/>
            <person name="Liu J."/>
            <person name="Liu S."/>
            <person name="Lokyitsang T."/>
            <person name="Lokyitsang Y."/>
            <person name="Lubonja R."/>
            <person name="Lui A."/>
            <person name="MacDonald P."/>
            <person name="Magnisalis V."/>
            <person name="Maru K."/>
            <person name="Matthews C."/>
            <person name="McCusker W."/>
            <person name="McDonough S."/>
            <person name="Mehta T."/>
            <person name="Meldrim J."/>
            <person name="Meneus L."/>
            <person name="Mihai O."/>
            <person name="Mihalev A."/>
            <person name="Mihova T."/>
            <person name="Mittelman R."/>
            <person name="Mlenga V."/>
            <person name="Montmayeur A."/>
            <person name="Mulrain L."/>
            <person name="Navidi A."/>
            <person name="Naylor J."/>
            <person name="Negash T."/>
            <person name="Nguyen T."/>
            <person name="Nguyen N."/>
            <person name="Nicol R."/>
            <person name="Norbu C."/>
            <person name="Norbu N."/>
            <person name="Novod N."/>
            <person name="O'Neill B."/>
            <person name="Osman S."/>
            <person name="Markiewicz E."/>
            <person name="Oyono O.L."/>
            <person name="Patti C."/>
            <person name="Phunkhang P."/>
            <person name="Pierre F."/>
            <person name="Priest M."/>
            <person name="Raghuraman S."/>
            <person name="Rege F."/>
            <person name="Reyes R."/>
            <person name="Rise C."/>
            <person name="Rogov P."/>
            <person name="Ross K."/>
            <person name="Ryan E."/>
            <person name="Settipalli S."/>
            <person name="Shea T."/>
            <person name="Sherpa N."/>
            <person name="Shi L."/>
            <person name="Shih D."/>
            <person name="Sparrow T."/>
            <person name="Spaulding J."/>
            <person name="Stalker J."/>
            <person name="Stange-Thomann N."/>
            <person name="Stavropoulos S."/>
            <person name="Stone C."/>
            <person name="Strader C."/>
            <person name="Tesfaye S."/>
            <person name="Thomson T."/>
            <person name="Thoulutsang Y."/>
            <person name="Thoulutsang D."/>
            <person name="Topham K."/>
            <person name="Topping I."/>
            <person name="Tsamla T."/>
            <person name="Vassiliev H."/>
            <person name="Vo A."/>
            <person name="Wangchuk T."/>
            <person name="Wangdi T."/>
            <person name="Weiand M."/>
            <person name="Wilkinson J."/>
            <person name="Wilson A."/>
            <person name="Yadav S."/>
            <person name="Young G."/>
            <person name="Yu Q."/>
            <person name="Zembek L."/>
            <person name="Zhong D."/>
            <person name="Zimmer A."/>
            <person name="Zwirko Z."/>
            <person name="Jaffe D.B."/>
            <person name="Alvarez P."/>
            <person name="Brockman W."/>
            <person name="Butler J."/>
            <person name="Chin C."/>
            <person name="Gnerre S."/>
            <person name="Grabherr M."/>
            <person name="Kleber M."/>
            <person name="Mauceli E."/>
            <person name="MacCallum I."/>
        </authorList>
    </citation>
    <scope>NUCLEOTIDE SEQUENCE [LARGE SCALE GENOMIC DNA]</scope>
    <source>
        <strain evidence="8 9">TSC#14021-0224.01</strain>
    </source>
</reference>
<keyword evidence="2" id="KW-0719">Serine esterase</keyword>
<dbReference type="EC" id="3.1.1.-" evidence="6"/>
<dbReference type="PANTHER" id="PTHR11559">
    <property type="entry name" value="CARBOXYLESTERASE"/>
    <property type="match status" value="1"/>
</dbReference>
<sequence length="565" mass="64504">MATETFTTQLRVDGKMLKLFAVELLVLLASSSVLSIEVDTELGRVRGANLTSRLGVPFHAFRGIRYAEPPLGDLRFVNPQPVRPWSPTTFDASEDGPMCPQPWDNMTDVSEDCLRLNVYTKDLKGRRPVIVFLHPGGFYVFSGQSKYLAGPEHFMDRDCVLVSLNYRLGSLGFLATGTKEAPGNAGLKDQVLALRWIQRHIHRFGGDPGSVTLLGYSAGSISVALHMLSPMSRGLFHRGICMSAAPYGPLAFKDNDLRLAKRQAGLLKCPQESIAEMVECMRQKPYLDYVSTYNGMFEFGWNPVLNWRIVVEEDFGQERYLIESPFKTARRGDFYKVPLITGITEFEFLSGAFFDLRNESIVSLYNKDWEHYASIALLFEQNSTQSRAASRALREKYLPESLDKLEYPKSLKGMGELLSDALIGVSFHRFLQLMSPHTPIYTYLFRYKGRYTFLKNPDNQQTIGPVHHDELIYLFHVGLLSPLLKRDDPENFMIELLTRMWIEFAQKGDPHNKNDEYLKDLNWPLYNSQDKAYLEIGNNLTAKTGGFFLNRYQIWEELFPLSSFH</sequence>
<comment type="similarity">
    <text evidence="1 6">Belongs to the type-B carboxylesterase/lipase family.</text>
</comment>
<dbReference type="OMA" id="LHWPLYN"/>
<evidence type="ECO:0000313" key="9">
    <source>
        <dbReference type="Proteomes" id="UP000008711"/>
    </source>
</evidence>
<dbReference type="Proteomes" id="UP000008711">
    <property type="component" value="Unassembled WGS sequence"/>
</dbReference>
<evidence type="ECO:0000256" key="5">
    <source>
        <dbReference type="ARBA" id="ARBA00023180"/>
    </source>
</evidence>
<keyword evidence="5" id="KW-0325">Glycoprotein</keyword>
<keyword evidence="3 6" id="KW-0378">Hydrolase</keyword>
<dbReference type="EMBL" id="CH954181">
    <property type="protein sequence ID" value="EDV49563.1"/>
    <property type="molecule type" value="Genomic_DNA"/>
</dbReference>
<dbReference type="GO" id="GO:0052689">
    <property type="term" value="F:carboxylic ester hydrolase activity"/>
    <property type="evidence" value="ECO:0007669"/>
    <property type="project" value="UniProtKB-KW"/>
</dbReference>
<organism evidence="8 9">
    <name type="scientific">Drosophila erecta</name>
    <name type="common">Fruit fly</name>
    <dbReference type="NCBI Taxonomy" id="7220"/>
    <lineage>
        <taxon>Eukaryota</taxon>
        <taxon>Metazoa</taxon>
        <taxon>Ecdysozoa</taxon>
        <taxon>Arthropoda</taxon>
        <taxon>Hexapoda</taxon>
        <taxon>Insecta</taxon>
        <taxon>Pterygota</taxon>
        <taxon>Neoptera</taxon>
        <taxon>Endopterygota</taxon>
        <taxon>Diptera</taxon>
        <taxon>Brachycera</taxon>
        <taxon>Muscomorpha</taxon>
        <taxon>Ephydroidea</taxon>
        <taxon>Drosophilidae</taxon>
        <taxon>Drosophila</taxon>
        <taxon>Sophophora</taxon>
    </lineage>
</organism>
<proteinExistence type="inferred from homology"/>
<dbReference type="SUPFAM" id="SSF53474">
    <property type="entry name" value="alpha/beta-Hydrolases"/>
    <property type="match status" value="1"/>
</dbReference>
<dbReference type="eggNOG" id="KOG1516">
    <property type="taxonomic scope" value="Eukaryota"/>
</dbReference>
<evidence type="ECO:0000256" key="3">
    <source>
        <dbReference type="ARBA" id="ARBA00022801"/>
    </source>
</evidence>
<protein>
    <recommendedName>
        <fullName evidence="6">Carboxylic ester hydrolase</fullName>
        <ecNumber evidence="6">3.1.1.-</ecNumber>
    </recommendedName>
</protein>